<accession>A0A4Z1C6N0</accession>
<feature type="compositionally biased region" description="Basic and acidic residues" evidence="1">
    <location>
        <begin position="111"/>
        <end position="126"/>
    </location>
</feature>
<sequence>MNAHAWVVVVMMGAAAQAAPSPPPPDGFAGGQYIDASGCVFTRDEADWTARIDGQGRAVCGFPPSLAARRTDPVADRVLPLTEEAPPDVETLLMEQLSRDLRPGEWTADPRPAEVRSDPAPSRRPDPMQTAVEDAMTLTPALREASGLAGSADLCARLGYRPDPEGTRQGLSLGLCPGMRVAPLTIGTVQVAAESLPAAAPAPAVAVAAPAASVSAP</sequence>
<keyword evidence="2" id="KW-0732">Signal</keyword>
<proteinExistence type="predicted"/>
<name>A0A4Z1C6N0_9RHOB</name>
<gene>
    <name evidence="3" type="ORF">E4L95_20870</name>
</gene>
<protein>
    <submittedName>
        <fullName evidence="3">Uncharacterized protein</fullName>
    </submittedName>
</protein>
<evidence type="ECO:0000313" key="4">
    <source>
        <dbReference type="Proteomes" id="UP000297972"/>
    </source>
</evidence>
<evidence type="ECO:0000256" key="2">
    <source>
        <dbReference type="SAM" id="SignalP"/>
    </source>
</evidence>
<evidence type="ECO:0000313" key="3">
    <source>
        <dbReference type="EMBL" id="TGN42964.1"/>
    </source>
</evidence>
<feature type="non-terminal residue" evidence="3">
    <location>
        <position position="217"/>
    </location>
</feature>
<feature type="chain" id="PRO_5021186216" evidence="2">
    <location>
        <begin position="19"/>
        <end position="217"/>
    </location>
</feature>
<feature type="signal peptide" evidence="2">
    <location>
        <begin position="1"/>
        <end position="18"/>
    </location>
</feature>
<dbReference type="EMBL" id="SRPG01000366">
    <property type="protein sequence ID" value="TGN42964.1"/>
    <property type="molecule type" value="Genomic_DNA"/>
</dbReference>
<organism evidence="3 4">
    <name type="scientific">Paracoccus liaowanqingii</name>
    <dbReference type="NCBI Taxonomy" id="2560053"/>
    <lineage>
        <taxon>Bacteria</taxon>
        <taxon>Pseudomonadati</taxon>
        <taxon>Pseudomonadota</taxon>
        <taxon>Alphaproteobacteria</taxon>
        <taxon>Rhodobacterales</taxon>
        <taxon>Paracoccaceae</taxon>
        <taxon>Paracoccus</taxon>
    </lineage>
</organism>
<dbReference type="AlphaFoldDB" id="A0A4Z1C6N0"/>
<feature type="region of interest" description="Disordered" evidence="1">
    <location>
        <begin position="100"/>
        <end position="128"/>
    </location>
</feature>
<reference evidence="3 4" key="1">
    <citation type="submission" date="2019-03" db="EMBL/GenBank/DDBJ databases">
        <authorList>
            <person name="Li J."/>
        </authorList>
    </citation>
    <scope>NUCLEOTIDE SEQUENCE [LARGE SCALE GENOMIC DNA]</scope>
    <source>
        <strain evidence="3 4">3058</strain>
    </source>
</reference>
<dbReference type="Proteomes" id="UP000297972">
    <property type="component" value="Unassembled WGS sequence"/>
</dbReference>
<comment type="caution">
    <text evidence="3">The sequence shown here is derived from an EMBL/GenBank/DDBJ whole genome shotgun (WGS) entry which is preliminary data.</text>
</comment>
<evidence type="ECO:0000256" key="1">
    <source>
        <dbReference type="SAM" id="MobiDB-lite"/>
    </source>
</evidence>
<keyword evidence="4" id="KW-1185">Reference proteome</keyword>